<dbReference type="AlphaFoldDB" id="A3IUX6"/>
<gene>
    <name evidence="2" type="ORF">CY0110_23256</name>
</gene>
<reference evidence="2 3" key="1">
    <citation type="submission" date="2007-03" db="EMBL/GenBank/DDBJ databases">
        <authorList>
            <person name="Stal L."/>
            <person name="Ferriera S."/>
            <person name="Johnson J."/>
            <person name="Kravitz S."/>
            <person name="Beeson K."/>
            <person name="Sutton G."/>
            <person name="Rogers Y.-H."/>
            <person name="Friedman R."/>
            <person name="Frazier M."/>
            <person name="Venter J.C."/>
        </authorList>
    </citation>
    <scope>NUCLEOTIDE SEQUENCE [LARGE SCALE GENOMIC DNA]</scope>
    <source>
        <strain evidence="2 3">CCY0110</strain>
    </source>
</reference>
<dbReference type="Proteomes" id="UP000003781">
    <property type="component" value="Unassembled WGS sequence"/>
</dbReference>
<evidence type="ECO:0000313" key="2">
    <source>
        <dbReference type="EMBL" id="EAZ89724.1"/>
    </source>
</evidence>
<proteinExistence type="predicted"/>
<keyword evidence="1" id="KW-0812">Transmembrane</keyword>
<accession>A3IUX6</accession>
<evidence type="ECO:0000256" key="1">
    <source>
        <dbReference type="SAM" id="Phobius"/>
    </source>
</evidence>
<keyword evidence="3" id="KW-1185">Reference proteome</keyword>
<keyword evidence="1" id="KW-0472">Membrane</keyword>
<sequence>MRYLKVFKWGRGGRKTLYKIILFMKMYYICIFPVVFLSQKSNFLYKMSLKMFTMIKNL</sequence>
<name>A3IUX6_9CHRO</name>
<keyword evidence="1" id="KW-1133">Transmembrane helix</keyword>
<comment type="caution">
    <text evidence="2">The sequence shown here is derived from an EMBL/GenBank/DDBJ whole genome shotgun (WGS) entry which is preliminary data.</text>
</comment>
<protein>
    <submittedName>
        <fullName evidence="2">Uncharacterized protein</fullName>
    </submittedName>
</protein>
<feature type="transmembrane region" description="Helical" evidence="1">
    <location>
        <begin position="20"/>
        <end position="38"/>
    </location>
</feature>
<organism evidence="2 3">
    <name type="scientific">Crocosphaera chwakensis CCY0110</name>
    <dbReference type="NCBI Taxonomy" id="391612"/>
    <lineage>
        <taxon>Bacteria</taxon>
        <taxon>Bacillati</taxon>
        <taxon>Cyanobacteriota</taxon>
        <taxon>Cyanophyceae</taxon>
        <taxon>Oscillatoriophycideae</taxon>
        <taxon>Chroococcales</taxon>
        <taxon>Aphanothecaceae</taxon>
        <taxon>Crocosphaera</taxon>
        <taxon>Crocosphaera chwakensis</taxon>
    </lineage>
</organism>
<dbReference type="EMBL" id="AAXW01000038">
    <property type="protein sequence ID" value="EAZ89724.1"/>
    <property type="molecule type" value="Genomic_DNA"/>
</dbReference>
<evidence type="ECO:0000313" key="3">
    <source>
        <dbReference type="Proteomes" id="UP000003781"/>
    </source>
</evidence>